<dbReference type="InterPro" id="IPR001387">
    <property type="entry name" value="Cro/C1-type_HTH"/>
</dbReference>
<proteinExistence type="predicted"/>
<dbReference type="PANTHER" id="PTHR46558">
    <property type="entry name" value="TRACRIPTIONAL REGULATORY PROTEIN-RELATED-RELATED"/>
    <property type="match status" value="1"/>
</dbReference>
<dbReference type="RefSeq" id="WP_147789117.1">
    <property type="nucleotide sequence ID" value="NZ_RCNL01000003.1"/>
</dbReference>
<gene>
    <name evidence="3" type="ORF">D9O29_08930</name>
</gene>
<keyword evidence="4" id="KW-1185">Reference proteome</keyword>
<keyword evidence="1" id="KW-0238">DNA-binding</keyword>
<name>A0ABY3LGC1_9GAMM</name>
<evidence type="ECO:0000313" key="3">
    <source>
        <dbReference type="EMBL" id="TXL79025.1"/>
    </source>
</evidence>
<dbReference type="PANTHER" id="PTHR46558:SF11">
    <property type="entry name" value="HTH-TYPE TRANSCRIPTIONAL REGULATOR XRE"/>
    <property type="match status" value="1"/>
</dbReference>
<dbReference type="Gene3D" id="1.10.260.40">
    <property type="entry name" value="lambda repressor-like DNA-binding domains"/>
    <property type="match status" value="1"/>
</dbReference>
<feature type="domain" description="HTH cro/C1-type" evidence="2">
    <location>
        <begin position="9"/>
        <end position="63"/>
    </location>
</feature>
<accession>A0ABY3LGC1</accession>
<comment type="caution">
    <text evidence="3">The sequence shown here is derived from an EMBL/GenBank/DDBJ whole genome shotgun (WGS) entry which is preliminary data.</text>
</comment>
<dbReference type="SUPFAM" id="SSF47413">
    <property type="entry name" value="lambda repressor-like DNA-binding domains"/>
    <property type="match status" value="1"/>
</dbReference>
<dbReference type="Proteomes" id="UP000426772">
    <property type="component" value="Unassembled WGS sequence"/>
</dbReference>
<sequence>MTNSIAKRLIERRADMQISQSELAKISGVAAAQISRYESGKAKPTPQVLSKLAKALLCHYEWLSDGIGDEYIKSQEEGGITFAFNVDGDMAEAMEAAAKSISITKDEFAKALFIFNMHMLKIEKD</sequence>
<dbReference type="Pfam" id="PF01381">
    <property type="entry name" value="HTH_3"/>
    <property type="match status" value="1"/>
</dbReference>
<dbReference type="CDD" id="cd00093">
    <property type="entry name" value="HTH_XRE"/>
    <property type="match status" value="1"/>
</dbReference>
<dbReference type="EMBL" id="RCNL01000003">
    <property type="protein sequence ID" value="TXL79025.1"/>
    <property type="molecule type" value="Genomic_DNA"/>
</dbReference>
<reference evidence="3 4" key="1">
    <citation type="submission" date="2018-10" db="EMBL/GenBank/DDBJ databases">
        <title>Draft genome sequence of Pantoea vagans isolated from corpses of the sugarcane aphid Melanaphis sacchari Zehntner.</title>
        <authorList>
            <person name="Toledo E."/>
            <person name="Pena G."/>
            <person name="Lozano L."/>
        </authorList>
    </citation>
    <scope>NUCLEOTIDE SEQUENCE [LARGE SCALE GENOMIC DNA]</scope>
    <source>
        <strain evidence="3 4">ET-90</strain>
    </source>
</reference>
<dbReference type="PROSITE" id="PS50943">
    <property type="entry name" value="HTH_CROC1"/>
    <property type="match status" value="1"/>
</dbReference>
<dbReference type="SMART" id="SM00530">
    <property type="entry name" value="HTH_XRE"/>
    <property type="match status" value="1"/>
</dbReference>
<dbReference type="InterPro" id="IPR010982">
    <property type="entry name" value="Lambda_DNA-bd_dom_sf"/>
</dbReference>
<evidence type="ECO:0000256" key="1">
    <source>
        <dbReference type="ARBA" id="ARBA00023125"/>
    </source>
</evidence>
<organism evidence="3 4">
    <name type="scientific">Pantoea vagans</name>
    <dbReference type="NCBI Taxonomy" id="470934"/>
    <lineage>
        <taxon>Bacteria</taxon>
        <taxon>Pseudomonadati</taxon>
        <taxon>Pseudomonadota</taxon>
        <taxon>Gammaproteobacteria</taxon>
        <taxon>Enterobacterales</taxon>
        <taxon>Erwiniaceae</taxon>
        <taxon>Pantoea</taxon>
    </lineage>
</organism>
<evidence type="ECO:0000259" key="2">
    <source>
        <dbReference type="PROSITE" id="PS50943"/>
    </source>
</evidence>
<evidence type="ECO:0000313" key="4">
    <source>
        <dbReference type="Proteomes" id="UP000426772"/>
    </source>
</evidence>
<protein>
    <submittedName>
        <fullName evidence="3">XRE family transcriptional regulator</fullName>
    </submittedName>
</protein>